<dbReference type="GO" id="GO:0005886">
    <property type="term" value="C:plasma membrane"/>
    <property type="evidence" value="ECO:0007669"/>
    <property type="project" value="TreeGrafter"/>
</dbReference>
<dbReference type="RefSeq" id="WP_013506082.1">
    <property type="nucleotide sequence ID" value="NC_014836.1"/>
</dbReference>
<dbReference type="KEGG" id="din:Selin_1467"/>
<dbReference type="GO" id="GO:1902201">
    <property type="term" value="P:negative regulation of bacterial-type flagellum-dependent cell motility"/>
    <property type="evidence" value="ECO:0007669"/>
    <property type="project" value="TreeGrafter"/>
</dbReference>
<sequence>MSNLYYRLQKHLPAIELSSDGIILRATNAFCELSRYDEATLLGKHAGILRRISKHVHHRLWPNLPQQWNGPLRIYTPAGTPVNVSVNVFSHDNLFYAWFQDLSKCQGNCRELLRLRQAYHTTRREATMDALTRLANRRKINEVLERETIYSNIGHTPLSLILLDIDHFKHVNDTYGHGVGDKVLIALAGLLRHNTRDNDVVGRWGGEEFIIILPGCPIGTATEIAERIRTAIAEFPFADITHPVTASIGVTGYISGESIEDLMGRVDHGMYSGKTGGRNQVVRC</sequence>
<dbReference type="NCBIfam" id="TIGR00254">
    <property type="entry name" value="GGDEF"/>
    <property type="match status" value="1"/>
</dbReference>
<dbReference type="SUPFAM" id="SSF55073">
    <property type="entry name" value="Nucleotide cyclase"/>
    <property type="match status" value="1"/>
</dbReference>
<dbReference type="InterPro" id="IPR050469">
    <property type="entry name" value="Diguanylate_Cyclase"/>
</dbReference>
<accession>E6W6V8</accession>
<dbReference type="InterPro" id="IPR043128">
    <property type="entry name" value="Rev_trsase/Diguanyl_cyclase"/>
</dbReference>
<dbReference type="SUPFAM" id="SSF55785">
    <property type="entry name" value="PYP-like sensor domain (PAS domain)"/>
    <property type="match status" value="1"/>
</dbReference>
<dbReference type="Gene3D" id="3.30.70.270">
    <property type="match status" value="1"/>
</dbReference>
<dbReference type="EMBL" id="CP002432">
    <property type="protein sequence ID" value="ADU66201.1"/>
    <property type="molecule type" value="Genomic_DNA"/>
</dbReference>
<dbReference type="Pfam" id="PF00990">
    <property type="entry name" value="GGDEF"/>
    <property type="match status" value="1"/>
</dbReference>
<dbReference type="PANTHER" id="PTHR45138">
    <property type="entry name" value="REGULATORY COMPONENTS OF SENSORY TRANSDUCTION SYSTEM"/>
    <property type="match status" value="1"/>
</dbReference>
<evidence type="ECO:0000256" key="2">
    <source>
        <dbReference type="ARBA" id="ARBA00034247"/>
    </source>
</evidence>
<dbReference type="SMART" id="SM00267">
    <property type="entry name" value="GGDEF"/>
    <property type="match status" value="1"/>
</dbReference>
<reference evidence="4 5" key="1">
    <citation type="submission" date="2010-12" db="EMBL/GenBank/DDBJ databases">
        <title>Complete sequence of Desulfurispirillum indicum S5.</title>
        <authorList>
            <consortium name="US DOE Joint Genome Institute"/>
            <person name="Lucas S."/>
            <person name="Copeland A."/>
            <person name="Lapidus A."/>
            <person name="Cheng J.-F."/>
            <person name="Goodwin L."/>
            <person name="Pitluck S."/>
            <person name="Chertkov O."/>
            <person name="Held B."/>
            <person name="Detter J.C."/>
            <person name="Han C."/>
            <person name="Tapia R."/>
            <person name="Land M."/>
            <person name="Hauser L."/>
            <person name="Kyrpides N."/>
            <person name="Ivanova N."/>
            <person name="Mikhailova N."/>
            <person name="Haggblom M."/>
            <person name="Rauschenbach I."/>
            <person name="Bini E."/>
            <person name="Woyke T."/>
        </authorList>
    </citation>
    <scope>NUCLEOTIDE SEQUENCE [LARGE SCALE GENOMIC DNA]</scope>
    <source>
        <strain evidence="5">ATCC BAA-1389 / DSM 22839 / S5</strain>
    </source>
</reference>
<gene>
    <name evidence="4" type="ordered locus">Selin_1467</name>
</gene>
<dbReference type="PROSITE" id="PS50887">
    <property type="entry name" value="GGDEF"/>
    <property type="match status" value="1"/>
</dbReference>
<evidence type="ECO:0000256" key="1">
    <source>
        <dbReference type="ARBA" id="ARBA00012528"/>
    </source>
</evidence>
<protein>
    <recommendedName>
        <fullName evidence="1">diguanylate cyclase</fullName>
        <ecNumber evidence="1">2.7.7.65</ecNumber>
    </recommendedName>
</protein>
<dbReference type="GO" id="GO:0043709">
    <property type="term" value="P:cell adhesion involved in single-species biofilm formation"/>
    <property type="evidence" value="ECO:0007669"/>
    <property type="project" value="TreeGrafter"/>
</dbReference>
<dbReference type="CDD" id="cd01949">
    <property type="entry name" value="GGDEF"/>
    <property type="match status" value="1"/>
</dbReference>
<dbReference type="PANTHER" id="PTHR45138:SF9">
    <property type="entry name" value="DIGUANYLATE CYCLASE DGCM-RELATED"/>
    <property type="match status" value="1"/>
</dbReference>
<dbReference type="FunCoup" id="E6W6V8">
    <property type="interactions" value="31"/>
</dbReference>
<evidence type="ECO:0000313" key="4">
    <source>
        <dbReference type="EMBL" id="ADU66201.1"/>
    </source>
</evidence>
<name>E6W6V8_DESIS</name>
<evidence type="ECO:0000259" key="3">
    <source>
        <dbReference type="PROSITE" id="PS50887"/>
    </source>
</evidence>
<comment type="catalytic activity">
    <reaction evidence="2">
        <text>2 GTP = 3',3'-c-di-GMP + 2 diphosphate</text>
        <dbReference type="Rhea" id="RHEA:24898"/>
        <dbReference type="ChEBI" id="CHEBI:33019"/>
        <dbReference type="ChEBI" id="CHEBI:37565"/>
        <dbReference type="ChEBI" id="CHEBI:58805"/>
        <dbReference type="EC" id="2.7.7.65"/>
    </reaction>
</comment>
<dbReference type="InterPro" id="IPR035965">
    <property type="entry name" value="PAS-like_dom_sf"/>
</dbReference>
<dbReference type="EC" id="2.7.7.65" evidence="1"/>
<dbReference type="STRING" id="653733.Selin_1467"/>
<dbReference type="HOGENOM" id="CLU_000445_11_4_0"/>
<dbReference type="AlphaFoldDB" id="E6W6V8"/>
<evidence type="ECO:0000313" key="5">
    <source>
        <dbReference type="Proteomes" id="UP000002572"/>
    </source>
</evidence>
<organism evidence="4 5">
    <name type="scientific">Desulfurispirillum indicum (strain ATCC BAA-1389 / DSM 22839 / S5)</name>
    <dbReference type="NCBI Taxonomy" id="653733"/>
    <lineage>
        <taxon>Bacteria</taxon>
        <taxon>Pseudomonadati</taxon>
        <taxon>Chrysiogenota</taxon>
        <taxon>Chrysiogenia</taxon>
        <taxon>Chrysiogenales</taxon>
        <taxon>Chrysiogenaceae</taxon>
        <taxon>Desulfurispirillum</taxon>
    </lineage>
</organism>
<dbReference type="FunFam" id="3.30.70.270:FF:000001">
    <property type="entry name" value="Diguanylate cyclase domain protein"/>
    <property type="match status" value="1"/>
</dbReference>
<feature type="domain" description="GGDEF" evidence="3">
    <location>
        <begin position="156"/>
        <end position="284"/>
    </location>
</feature>
<proteinExistence type="predicted"/>
<dbReference type="Proteomes" id="UP000002572">
    <property type="component" value="Chromosome"/>
</dbReference>
<dbReference type="GO" id="GO:0052621">
    <property type="term" value="F:diguanylate cyclase activity"/>
    <property type="evidence" value="ECO:0007669"/>
    <property type="project" value="UniProtKB-EC"/>
</dbReference>
<dbReference type="eggNOG" id="COG3706">
    <property type="taxonomic scope" value="Bacteria"/>
</dbReference>
<keyword evidence="5" id="KW-1185">Reference proteome</keyword>
<dbReference type="InterPro" id="IPR029787">
    <property type="entry name" value="Nucleotide_cyclase"/>
</dbReference>
<dbReference type="InParanoid" id="E6W6V8"/>
<dbReference type="InterPro" id="IPR000160">
    <property type="entry name" value="GGDEF_dom"/>
</dbReference>